<keyword evidence="2" id="KW-0812">Transmembrane</keyword>
<evidence type="ECO:0000313" key="5">
    <source>
        <dbReference type="Proteomes" id="UP000199236"/>
    </source>
</evidence>
<feature type="domain" description="Zinc finger/thioredoxin putative" evidence="3">
    <location>
        <begin position="1"/>
        <end position="35"/>
    </location>
</feature>
<gene>
    <name evidence="4" type="ORF">SAMN04488056_10975</name>
</gene>
<evidence type="ECO:0000256" key="2">
    <source>
        <dbReference type="SAM" id="Phobius"/>
    </source>
</evidence>
<dbReference type="Pfam" id="PF13717">
    <property type="entry name" value="Zn_ribbon_4"/>
    <property type="match status" value="1"/>
</dbReference>
<evidence type="ECO:0000259" key="3">
    <source>
        <dbReference type="Pfam" id="PF13717"/>
    </source>
</evidence>
<feature type="compositionally biased region" description="Basic and acidic residues" evidence="1">
    <location>
        <begin position="193"/>
        <end position="208"/>
    </location>
</feature>
<feature type="region of interest" description="Disordered" evidence="1">
    <location>
        <begin position="26"/>
        <end position="242"/>
    </location>
</feature>
<feature type="compositionally biased region" description="Basic and acidic residues" evidence="1">
    <location>
        <begin position="35"/>
        <end position="50"/>
    </location>
</feature>
<dbReference type="EMBL" id="FOVR01000009">
    <property type="protein sequence ID" value="SFO61502.1"/>
    <property type="molecule type" value="Genomic_DNA"/>
</dbReference>
<accession>A0A1I5IM20</accession>
<dbReference type="RefSeq" id="WP_175528114.1">
    <property type="nucleotide sequence ID" value="NZ_FOVR01000009.1"/>
</dbReference>
<feature type="compositionally biased region" description="Basic residues" evidence="1">
    <location>
        <begin position="273"/>
        <end position="285"/>
    </location>
</feature>
<feature type="compositionally biased region" description="Basic and acidic residues" evidence="1">
    <location>
        <begin position="58"/>
        <end position="73"/>
    </location>
</feature>
<dbReference type="InterPro" id="IPR011723">
    <property type="entry name" value="Znf/thioredoxin_put"/>
</dbReference>
<protein>
    <submittedName>
        <fullName evidence="4">MJ0042 family finger-like domain-containing protein</fullName>
    </submittedName>
</protein>
<reference evidence="4 5" key="1">
    <citation type="submission" date="2016-10" db="EMBL/GenBank/DDBJ databases">
        <authorList>
            <person name="de Groot N.N."/>
        </authorList>
    </citation>
    <scope>NUCLEOTIDE SEQUENCE [LARGE SCALE GENOMIC DNA]</scope>
    <source>
        <strain evidence="4 5">CGMCC 1.9157</strain>
    </source>
</reference>
<dbReference type="NCBIfam" id="TIGR02098">
    <property type="entry name" value="MJ0042_CXXC"/>
    <property type="match status" value="1"/>
</dbReference>
<feature type="region of interest" description="Disordered" evidence="1">
    <location>
        <begin position="263"/>
        <end position="290"/>
    </location>
</feature>
<keyword evidence="2" id="KW-0472">Membrane</keyword>
<keyword evidence="5" id="KW-1185">Reference proteome</keyword>
<feature type="transmembrane region" description="Helical" evidence="2">
    <location>
        <begin position="298"/>
        <end position="318"/>
    </location>
</feature>
<dbReference type="AlphaFoldDB" id="A0A1I5IM20"/>
<evidence type="ECO:0000256" key="1">
    <source>
        <dbReference type="SAM" id="MobiDB-lite"/>
    </source>
</evidence>
<feature type="compositionally biased region" description="Acidic residues" evidence="1">
    <location>
        <begin position="216"/>
        <end position="230"/>
    </location>
</feature>
<dbReference type="Proteomes" id="UP000199236">
    <property type="component" value="Unassembled WGS sequence"/>
</dbReference>
<name>A0A1I5IM20_9HYPH</name>
<proteinExistence type="predicted"/>
<sequence length="434" mass="46306">MKITCPNCATSYQVPDDYIGAEGRSVRCSSCGETWHAEQTPEPKPEKAPDPKPAPKPAAKEPEAQPAEGKEQSQDDIDALFDSPSGGGEEQSQDDIDALFDSPSGGEEQSQDDIDALFDSPSGGEEQSQDDIDALFDSPSGGEEQSQDDIDALFDSPSGGEEQSQDDIDALFDSPSGGEEQSQDDIDSLFDEPAGKAEKAEKPKKPQKAEALPAGESEDGADDAAADDEDSKPFVVKGDGGDDFQPPVVDLLDAAAFEAQKKVARGGTEARARSRRRKARAKKQKGGAGASRSVKKEWVMGSAALAATVILLGALFMAPQFWVKRIPDLASLYSMFGMDVNVVGVDIEMVDVRLEQKSGSPVLAIETELVNPGTEPVILPSVEFSVLGKERLELYSWTIGPDHVGLGPGERKLIETSIAAPAQARYLSMRVFNE</sequence>
<organism evidence="4 5">
    <name type="scientific">Cohaesibacter marisflavi</name>
    <dbReference type="NCBI Taxonomy" id="655353"/>
    <lineage>
        <taxon>Bacteria</taxon>
        <taxon>Pseudomonadati</taxon>
        <taxon>Pseudomonadota</taxon>
        <taxon>Alphaproteobacteria</taxon>
        <taxon>Hyphomicrobiales</taxon>
        <taxon>Cohaesibacteraceae</taxon>
    </lineage>
</organism>
<evidence type="ECO:0000313" key="4">
    <source>
        <dbReference type="EMBL" id="SFO61502.1"/>
    </source>
</evidence>
<feature type="compositionally biased region" description="Acidic residues" evidence="1">
    <location>
        <begin position="181"/>
        <end position="190"/>
    </location>
</feature>
<keyword evidence="2" id="KW-1133">Transmembrane helix</keyword>
<dbReference type="STRING" id="655353.SAMN04488056_10975"/>